<evidence type="ECO:0000256" key="1">
    <source>
        <dbReference type="ARBA" id="ARBA00012552"/>
    </source>
</evidence>
<dbReference type="PANTHER" id="PTHR18934">
    <property type="entry name" value="ATP-DEPENDENT RNA HELICASE"/>
    <property type="match status" value="1"/>
</dbReference>
<dbReference type="SMART" id="SM00487">
    <property type="entry name" value="DEXDc"/>
    <property type="match status" value="1"/>
</dbReference>
<evidence type="ECO:0000256" key="4">
    <source>
        <dbReference type="ARBA" id="ARBA00047984"/>
    </source>
</evidence>
<dbReference type="Pfam" id="PF00270">
    <property type="entry name" value="DEAD"/>
    <property type="match status" value="1"/>
</dbReference>
<dbReference type="SUPFAM" id="SSF52540">
    <property type="entry name" value="P-loop containing nucleoside triphosphate hydrolases"/>
    <property type="match status" value="1"/>
</dbReference>
<dbReference type="InterPro" id="IPR011545">
    <property type="entry name" value="DEAD/DEAH_box_helicase_dom"/>
</dbReference>
<keyword evidence="3" id="KW-0067">ATP-binding</keyword>
<dbReference type="PANTHER" id="PTHR18934:SF118">
    <property type="entry name" value="ATP-DEPENDENT RNA HELICASE DHX33"/>
    <property type="match status" value="1"/>
</dbReference>
<dbReference type="Gene3D" id="3.40.50.300">
    <property type="entry name" value="P-loop containing nucleotide triphosphate hydrolases"/>
    <property type="match status" value="1"/>
</dbReference>
<name>A0A1I7XD33_HETBA</name>
<evidence type="ECO:0000313" key="7">
    <source>
        <dbReference type="WBParaSite" id="Hba_15266"/>
    </source>
</evidence>
<dbReference type="InterPro" id="IPR027417">
    <property type="entry name" value="P-loop_NTPase"/>
</dbReference>
<dbReference type="InterPro" id="IPR002464">
    <property type="entry name" value="DNA/RNA_helicase_DEAH_CS"/>
</dbReference>
<dbReference type="GO" id="GO:0016787">
    <property type="term" value="F:hydrolase activity"/>
    <property type="evidence" value="ECO:0007669"/>
    <property type="project" value="UniProtKB-KW"/>
</dbReference>
<comment type="catalytic activity">
    <reaction evidence="4">
        <text>ATP + H2O = ADP + phosphate + H(+)</text>
        <dbReference type="Rhea" id="RHEA:13065"/>
        <dbReference type="ChEBI" id="CHEBI:15377"/>
        <dbReference type="ChEBI" id="CHEBI:15378"/>
        <dbReference type="ChEBI" id="CHEBI:30616"/>
        <dbReference type="ChEBI" id="CHEBI:43474"/>
        <dbReference type="ChEBI" id="CHEBI:456216"/>
        <dbReference type="EC" id="3.6.4.13"/>
    </reaction>
</comment>
<dbReference type="InterPro" id="IPR014001">
    <property type="entry name" value="Helicase_ATP-bd"/>
</dbReference>
<dbReference type="GO" id="GO:0003725">
    <property type="term" value="F:double-stranded RNA binding"/>
    <property type="evidence" value="ECO:0007669"/>
    <property type="project" value="TreeGrafter"/>
</dbReference>
<keyword evidence="2" id="KW-0378">Hydrolase</keyword>
<dbReference type="GO" id="GO:0005730">
    <property type="term" value="C:nucleolus"/>
    <property type="evidence" value="ECO:0007669"/>
    <property type="project" value="TreeGrafter"/>
</dbReference>
<accession>A0A1I7XD33</accession>
<dbReference type="GO" id="GO:0003724">
    <property type="term" value="F:RNA helicase activity"/>
    <property type="evidence" value="ECO:0007669"/>
    <property type="project" value="UniProtKB-EC"/>
</dbReference>
<organism evidence="6 7">
    <name type="scientific">Heterorhabditis bacteriophora</name>
    <name type="common">Entomopathogenic nematode worm</name>
    <dbReference type="NCBI Taxonomy" id="37862"/>
    <lineage>
        <taxon>Eukaryota</taxon>
        <taxon>Metazoa</taxon>
        <taxon>Ecdysozoa</taxon>
        <taxon>Nematoda</taxon>
        <taxon>Chromadorea</taxon>
        <taxon>Rhabditida</taxon>
        <taxon>Rhabditina</taxon>
        <taxon>Rhabditomorpha</taxon>
        <taxon>Strongyloidea</taxon>
        <taxon>Heterorhabditidae</taxon>
        <taxon>Heterorhabditis</taxon>
    </lineage>
</organism>
<evidence type="ECO:0000313" key="6">
    <source>
        <dbReference type="Proteomes" id="UP000095283"/>
    </source>
</evidence>
<dbReference type="EC" id="3.6.4.13" evidence="1"/>
<dbReference type="WBParaSite" id="Hba_15266">
    <property type="protein sequence ID" value="Hba_15266"/>
    <property type="gene ID" value="Hba_15266"/>
</dbReference>
<dbReference type="AlphaFoldDB" id="A0A1I7XD33"/>
<evidence type="ECO:0000256" key="3">
    <source>
        <dbReference type="ARBA" id="ARBA00022806"/>
    </source>
</evidence>
<dbReference type="PROSITE" id="PS51192">
    <property type="entry name" value="HELICASE_ATP_BIND_1"/>
    <property type="match status" value="1"/>
</dbReference>
<dbReference type="GO" id="GO:0005524">
    <property type="term" value="F:ATP binding"/>
    <property type="evidence" value="ECO:0007669"/>
    <property type="project" value="InterPro"/>
</dbReference>
<proteinExistence type="predicted"/>
<dbReference type="Proteomes" id="UP000095283">
    <property type="component" value="Unplaced"/>
</dbReference>
<feature type="domain" description="Helicase ATP-binding" evidence="5">
    <location>
        <begin position="43"/>
        <end position="211"/>
    </location>
</feature>
<evidence type="ECO:0000259" key="5">
    <source>
        <dbReference type="PROSITE" id="PS51192"/>
    </source>
</evidence>
<evidence type="ECO:0000256" key="2">
    <source>
        <dbReference type="ARBA" id="ARBA00022801"/>
    </source>
</evidence>
<dbReference type="GO" id="GO:0045943">
    <property type="term" value="P:positive regulation of transcription by RNA polymerase I"/>
    <property type="evidence" value="ECO:0007669"/>
    <property type="project" value="TreeGrafter"/>
</dbReference>
<keyword evidence="3" id="KW-0547">Nucleotide-binding</keyword>
<keyword evidence="3" id="KW-0347">Helicase</keyword>
<reference evidence="7" key="1">
    <citation type="submission" date="2016-11" db="UniProtKB">
        <authorList>
            <consortium name="WormBaseParasite"/>
        </authorList>
    </citation>
    <scope>IDENTIFICATION</scope>
</reference>
<protein>
    <recommendedName>
        <fullName evidence="1">RNA helicase</fullName>
        <ecNumber evidence="1">3.6.4.13</ecNumber>
    </recommendedName>
</protein>
<keyword evidence="6" id="KW-1185">Reference proteome</keyword>
<sequence>MSSISCMPNEERYGKRLSVKRKQFSTYFNRIALPIDEVEQQIIELLTENNTSIIIGETGSGKSTQIPQLCIRAGLAESGCIGVSQPRRVACISLASRVSSEMQSELGERVGYHVRFERAVSDATQICYLTDGILLREAIHDPVLKDYSTIVVDEAHERSLHTDILLNVLRLCQRQRLRQGVNALRVIIMSATLQADLFSKYFDNAPVYVIRGRTFPVDTIMENIRNSRSLLVIELTYYVCILLVRLRLYREPVERVEKLRESAIEMLAMGLKKPRRLKLIEPPEEDGLVAAEEELFVSCVLLCFKYIKHTVLRNFRDVSLIDEDWIRPVLEGYKNNKKHTFI</sequence>
<dbReference type="PROSITE" id="PS00690">
    <property type="entry name" value="DEAH_ATP_HELICASE"/>
    <property type="match status" value="1"/>
</dbReference>